<evidence type="ECO:0000313" key="3">
    <source>
        <dbReference type="Proteomes" id="UP001295740"/>
    </source>
</evidence>
<feature type="region of interest" description="Disordered" evidence="1">
    <location>
        <begin position="71"/>
        <end position="100"/>
    </location>
</feature>
<reference evidence="2" key="1">
    <citation type="submission" date="2023-10" db="EMBL/GenBank/DDBJ databases">
        <authorList>
            <person name="Hackl T."/>
        </authorList>
    </citation>
    <scope>NUCLEOTIDE SEQUENCE</scope>
</reference>
<gene>
    <name evidence="2" type="ORF">KHLLAP_LOCUS12272</name>
</gene>
<feature type="compositionally biased region" description="Basic and acidic residues" evidence="1">
    <location>
        <begin position="76"/>
        <end position="100"/>
    </location>
</feature>
<evidence type="ECO:0000256" key="1">
    <source>
        <dbReference type="SAM" id="MobiDB-lite"/>
    </source>
</evidence>
<comment type="caution">
    <text evidence="2">The sequence shown here is derived from an EMBL/GenBank/DDBJ whole genome shotgun (WGS) entry which is preliminary data.</text>
</comment>
<accession>A0AAI8VW65</accession>
<keyword evidence="3" id="KW-1185">Reference proteome</keyword>
<name>A0AAI8VW65_9PEZI</name>
<protein>
    <submittedName>
        <fullName evidence="2">Uu.00g074290.m01.CDS01</fullName>
    </submittedName>
</protein>
<dbReference type="EMBL" id="CAUWAG010000018">
    <property type="protein sequence ID" value="CAJ2511804.1"/>
    <property type="molecule type" value="Genomic_DNA"/>
</dbReference>
<dbReference type="Proteomes" id="UP001295740">
    <property type="component" value="Unassembled WGS sequence"/>
</dbReference>
<organism evidence="2 3">
    <name type="scientific">Anthostomella pinea</name>
    <dbReference type="NCBI Taxonomy" id="933095"/>
    <lineage>
        <taxon>Eukaryota</taxon>
        <taxon>Fungi</taxon>
        <taxon>Dikarya</taxon>
        <taxon>Ascomycota</taxon>
        <taxon>Pezizomycotina</taxon>
        <taxon>Sordariomycetes</taxon>
        <taxon>Xylariomycetidae</taxon>
        <taxon>Xylariales</taxon>
        <taxon>Xylariaceae</taxon>
        <taxon>Anthostomella</taxon>
    </lineage>
</organism>
<proteinExistence type="predicted"/>
<evidence type="ECO:0000313" key="2">
    <source>
        <dbReference type="EMBL" id="CAJ2511804.1"/>
    </source>
</evidence>
<sequence>MAVHHIWRDPWERKLESEKNCSGIRRNSIDYPEAGALLEIVDTRPAYDVSTTLDSSGNLTTDWIQTTVLTPEEEERERAQKDTTATERYHELQQPEAETKKIPDLLAELRALGVTVVDSEPRSY</sequence>
<dbReference type="AlphaFoldDB" id="A0AAI8VW65"/>